<dbReference type="InterPro" id="IPR023393">
    <property type="entry name" value="START-like_dom_sf"/>
</dbReference>
<dbReference type="Pfam" id="PF08327">
    <property type="entry name" value="AHSA1"/>
    <property type="match status" value="1"/>
</dbReference>
<dbReference type="Proteomes" id="UP000005824">
    <property type="component" value="Unassembled WGS sequence"/>
</dbReference>
<dbReference type="Gene3D" id="3.30.530.20">
    <property type="match status" value="1"/>
</dbReference>
<dbReference type="CDD" id="cd08893">
    <property type="entry name" value="SRPBCC_CalC_Aha1-like_GntR-HTH"/>
    <property type="match status" value="1"/>
</dbReference>
<gene>
    <name evidence="3" type="ORF">CfE428DRAFT_6445</name>
</gene>
<organism evidence="3 4">
    <name type="scientific">Chthoniobacter flavus Ellin428</name>
    <dbReference type="NCBI Taxonomy" id="497964"/>
    <lineage>
        <taxon>Bacteria</taxon>
        <taxon>Pseudomonadati</taxon>
        <taxon>Verrucomicrobiota</taxon>
        <taxon>Spartobacteria</taxon>
        <taxon>Chthoniobacterales</taxon>
        <taxon>Chthoniobacteraceae</taxon>
        <taxon>Chthoniobacter</taxon>
    </lineage>
</organism>
<reference evidence="3 4" key="1">
    <citation type="journal article" date="2011" name="J. Bacteriol.">
        <title>Genome sequence of Chthoniobacter flavus Ellin428, an aerobic heterotrophic soil bacterium.</title>
        <authorList>
            <person name="Kant R."/>
            <person name="van Passel M.W."/>
            <person name="Palva A."/>
            <person name="Lucas S."/>
            <person name="Lapidus A."/>
            <person name="Glavina Del Rio T."/>
            <person name="Dalin E."/>
            <person name="Tice H."/>
            <person name="Bruce D."/>
            <person name="Goodwin L."/>
            <person name="Pitluck S."/>
            <person name="Larimer F.W."/>
            <person name="Land M.L."/>
            <person name="Hauser L."/>
            <person name="Sangwan P."/>
            <person name="de Vos W.M."/>
            <person name="Janssen P.H."/>
            <person name="Smidt H."/>
        </authorList>
    </citation>
    <scope>NUCLEOTIDE SEQUENCE [LARGE SCALE GENOMIC DNA]</scope>
    <source>
        <strain evidence="3 4">Ellin428</strain>
    </source>
</reference>
<evidence type="ECO:0000256" key="1">
    <source>
        <dbReference type="ARBA" id="ARBA00006817"/>
    </source>
</evidence>
<dbReference type="AlphaFoldDB" id="B4DC04"/>
<comment type="caution">
    <text evidence="3">The sequence shown here is derived from an EMBL/GenBank/DDBJ whole genome shotgun (WGS) entry which is preliminary data.</text>
</comment>
<feature type="domain" description="Activator of Hsp90 ATPase homologue 1/2-like C-terminal" evidence="2">
    <location>
        <begin position="15"/>
        <end position="145"/>
    </location>
</feature>
<protein>
    <submittedName>
        <fullName evidence="3">Activator of Hsp90 ATPase 1 family protein</fullName>
    </submittedName>
</protein>
<name>B4DC04_9BACT</name>
<dbReference type="EMBL" id="ABVL01000042">
    <property type="protein sequence ID" value="EDY16051.1"/>
    <property type="molecule type" value="Genomic_DNA"/>
</dbReference>
<dbReference type="InterPro" id="IPR013538">
    <property type="entry name" value="ASHA1/2-like_C"/>
</dbReference>
<sequence>MNTKPKFIYSTLIATTPEKLWAALTDPAFTTQYWGGTSLESDWKVGSRIVFRWQGKIVHDDTILKSEPPRLLSYSFHPLQFEEFLSEPPSRVTFAIEEFTGISKRQGPVVKLTVTHEDFPDDSKVFPKICNGWPDILSSLKTLLETGKAIEFEW</sequence>
<evidence type="ECO:0000313" key="3">
    <source>
        <dbReference type="EMBL" id="EDY16051.1"/>
    </source>
</evidence>
<dbReference type="eggNOG" id="COG3832">
    <property type="taxonomic scope" value="Bacteria"/>
</dbReference>
<evidence type="ECO:0000313" key="4">
    <source>
        <dbReference type="Proteomes" id="UP000005824"/>
    </source>
</evidence>
<evidence type="ECO:0000259" key="2">
    <source>
        <dbReference type="Pfam" id="PF08327"/>
    </source>
</evidence>
<dbReference type="RefSeq" id="WP_006983762.1">
    <property type="nucleotide sequence ID" value="NZ_ABVL01000042.1"/>
</dbReference>
<proteinExistence type="inferred from homology"/>
<comment type="similarity">
    <text evidence="1">Belongs to the AHA1 family.</text>
</comment>
<accession>B4DC04</accession>
<dbReference type="SUPFAM" id="SSF55961">
    <property type="entry name" value="Bet v1-like"/>
    <property type="match status" value="1"/>
</dbReference>
<dbReference type="InParanoid" id="B4DC04"/>
<keyword evidence="4" id="KW-1185">Reference proteome</keyword>
<dbReference type="STRING" id="497964.CfE428DRAFT_6445"/>